<dbReference type="AlphaFoldDB" id="A0A6A6PRN8"/>
<organism evidence="2 3">
    <name type="scientific">Neohortaea acidophila</name>
    <dbReference type="NCBI Taxonomy" id="245834"/>
    <lineage>
        <taxon>Eukaryota</taxon>
        <taxon>Fungi</taxon>
        <taxon>Dikarya</taxon>
        <taxon>Ascomycota</taxon>
        <taxon>Pezizomycotina</taxon>
        <taxon>Dothideomycetes</taxon>
        <taxon>Dothideomycetidae</taxon>
        <taxon>Mycosphaerellales</taxon>
        <taxon>Teratosphaeriaceae</taxon>
        <taxon>Neohortaea</taxon>
    </lineage>
</organism>
<dbReference type="PANTHER" id="PTHR43305:SF1">
    <property type="entry name" value="FAMILY N-ACETYLTRANSFERASE, PUTATIVE (AFU_ORTHOLOGUE AFUA_2G01380)-RELATED"/>
    <property type="match status" value="1"/>
</dbReference>
<name>A0A6A6PRN8_9PEZI</name>
<keyword evidence="2" id="KW-0808">Transferase</keyword>
<dbReference type="Proteomes" id="UP000799767">
    <property type="component" value="Unassembled WGS sequence"/>
</dbReference>
<dbReference type="InterPro" id="IPR052777">
    <property type="entry name" value="Acetyltransferase_Enz"/>
</dbReference>
<dbReference type="Gene3D" id="3.40.630.30">
    <property type="match status" value="1"/>
</dbReference>
<evidence type="ECO:0000313" key="2">
    <source>
        <dbReference type="EMBL" id="KAF2482341.1"/>
    </source>
</evidence>
<dbReference type="OrthoDB" id="41532at2759"/>
<dbReference type="SUPFAM" id="SSF55729">
    <property type="entry name" value="Acyl-CoA N-acyltransferases (Nat)"/>
    <property type="match status" value="1"/>
</dbReference>
<proteinExistence type="predicted"/>
<reference evidence="2" key="1">
    <citation type="journal article" date="2020" name="Stud. Mycol.">
        <title>101 Dothideomycetes genomes: a test case for predicting lifestyles and emergence of pathogens.</title>
        <authorList>
            <person name="Haridas S."/>
            <person name="Albert R."/>
            <person name="Binder M."/>
            <person name="Bloem J."/>
            <person name="Labutti K."/>
            <person name="Salamov A."/>
            <person name="Andreopoulos B."/>
            <person name="Baker S."/>
            <person name="Barry K."/>
            <person name="Bills G."/>
            <person name="Bluhm B."/>
            <person name="Cannon C."/>
            <person name="Castanera R."/>
            <person name="Culley D."/>
            <person name="Daum C."/>
            <person name="Ezra D."/>
            <person name="Gonzalez J."/>
            <person name="Henrissat B."/>
            <person name="Kuo A."/>
            <person name="Liang C."/>
            <person name="Lipzen A."/>
            <person name="Lutzoni F."/>
            <person name="Magnuson J."/>
            <person name="Mondo S."/>
            <person name="Nolan M."/>
            <person name="Ohm R."/>
            <person name="Pangilinan J."/>
            <person name="Park H.-J."/>
            <person name="Ramirez L."/>
            <person name="Alfaro M."/>
            <person name="Sun H."/>
            <person name="Tritt A."/>
            <person name="Yoshinaga Y."/>
            <person name="Zwiers L.-H."/>
            <person name="Turgeon B."/>
            <person name="Goodwin S."/>
            <person name="Spatafora J."/>
            <person name="Crous P."/>
            <person name="Grigoriev I."/>
        </authorList>
    </citation>
    <scope>NUCLEOTIDE SEQUENCE</scope>
    <source>
        <strain evidence="2">CBS 113389</strain>
    </source>
</reference>
<feature type="domain" description="N-acetyltransferase" evidence="1">
    <location>
        <begin position="6"/>
        <end position="169"/>
    </location>
</feature>
<dbReference type="GO" id="GO:0016747">
    <property type="term" value="F:acyltransferase activity, transferring groups other than amino-acyl groups"/>
    <property type="evidence" value="ECO:0007669"/>
    <property type="project" value="InterPro"/>
</dbReference>
<dbReference type="RefSeq" id="XP_033588911.1">
    <property type="nucleotide sequence ID" value="XM_033735482.1"/>
</dbReference>
<dbReference type="CDD" id="cd04301">
    <property type="entry name" value="NAT_SF"/>
    <property type="match status" value="1"/>
</dbReference>
<dbReference type="PANTHER" id="PTHR43305">
    <property type="entry name" value="FAMILY N-ACETYLTRANSFERASE, PUTATIVE (AFU_ORTHOLOGUE AFUA_2G01380)-RELATED"/>
    <property type="match status" value="1"/>
</dbReference>
<keyword evidence="3" id="KW-1185">Reference proteome</keyword>
<dbReference type="Pfam" id="PF00583">
    <property type="entry name" value="Acetyltransf_1"/>
    <property type="match status" value="1"/>
</dbReference>
<gene>
    <name evidence="2" type="ORF">BDY17DRAFT_310851</name>
</gene>
<dbReference type="InterPro" id="IPR016181">
    <property type="entry name" value="Acyl_CoA_acyltransferase"/>
</dbReference>
<evidence type="ECO:0000313" key="3">
    <source>
        <dbReference type="Proteomes" id="UP000799767"/>
    </source>
</evidence>
<evidence type="ECO:0000259" key="1">
    <source>
        <dbReference type="PROSITE" id="PS51186"/>
    </source>
</evidence>
<accession>A0A6A6PRN8</accession>
<dbReference type="EMBL" id="MU001636">
    <property type="protein sequence ID" value="KAF2482341.1"/>
    <property type="molecule type" value="Genomic_DNA"/>
</dbReference>
<dbReference type="PROSITE" id="PS51186">
    <property type="entry name" value="GNAT"/>
    <property type="match status" value="1"/>
</dbReference>
<dbReference type="InterPro" id="IPR000182">
    <property type="entry name" value="GNAT_dom"/>
</dbReference>
<protein>
    <submittedName>
        <fullName evidence="2">Acetyltransferase</fullName>
    </submittedName>
</protein>
<dbReference type="GeneID" id="54476484"/>
<sequence length="169" mass="17864">MPPPTFTITPVSTPADLSAIATLFNSYATALQIDLTFQSFASELANLPGAYSPPRRGALLLARETGTGAAMGCVALRALGDANCNTAFDCAEMKRLYVAPAGRGRGVGKALAEAVVSEAKGLGYEAVRLDTLPNMHAARAVYEGMGFREIEGYYATPIEGTIFLELKLR</sequence>